<name>A0AA39WEV6_9PEZI</name>
<dbReference type="EMBL" id="JAULSU010000006">
    <property type="protein sequence ID" value="KAK0614101.1"/>
    <property type="molecule type" value="Genomic_DNA"/>
</dbReference>
<accession>A0AA39WEV6</accession>
<feature type="compositionally biased region" description="Basic and acidic residues" evidence="1">
    <location>
        <begin position="21"/>
        <end position="31"/>
    </location>
</feature>
<dbReference type="Pfam" id="PF11034">
    <property type="entry name" value="Grg1"/>
    <property type="match status" value="1"/>
</dbReference>
<protein>
    <submittedName>
        <fullName evidence="2">Glucose-repressible protein Grg1</fullName>
    </submittedName>
</protein>
<keyword evidence="3" id="KW-1185">Reference proteome</keyword>
<evidence type="ECO:0000313" key="3">
    <source>
        <dbReference type="Proteomes" id="UP001175000"/>
    </source>
</evidence>
<reference evidence="2" key="1">
    <citation type="submission" date="2023-06" db="EMBL/GenBank/DDBJ databases">
        <title>Genome-scale phylogeny and comparative genomics of the fungal order Sordariales.</title>
        <authorList>
            <consortium name="Lawrence Berkeley National Laboratory"/>
            <person name="Hensen N."/>
            <person name="Bonometti L."/>
            <person name="Westerberg I."/>
            <person name="Brannstrom I.O."/>
            <person name="Guillou S."/>
            <person name="Cros-Aarteil S."/>
            <person name="Calhoun S."/>
            <person name="Haridas S."/>
            <person name="Kuo A."/>
            <person name="Mondo S."/>
            <person name="Pangilinan J."/>
            <person name="Riley R."/>
            <person name="Labutti K."/>
            <person name="Andreopoulos B."/>
            <person name="Lipzen A."/>
            <person name="Chen C."/>
            <person name="Yanf M."/>
            <person name="Daum C."/>
            <person name="Ng V."/>
            <person name="Clum A."/>
            <person name="Steindorff A."/>
            <person name="Ohm R."/>
            <person name="Martin F."/>
            <person name="Silar P."/>
            <person name="Natvig D."/>
            <person name="Lalanne C."/>
            <person name="Gautier V."/>
            <person name="Ament-Velasquez S.L."/>
            <person name="Kruys A."/>
            <person name="Hutchinson M.I."/>
            <person name="Powell A.J."/>
            <person name="Barry K."/>
            <person name="Miller A.N."/>
            <person name="Grigoriev I.V."/>
            <person name="Debuchy R."/>
            <person name="Gladieux P."/>
            <person name="Thoren M.H."/>
            <person name="Johannesson H."/>
        </authorList>
    </citation>
    <scope>NUCLEOTIDE SEQUENCE</scope>
    <source>
        <strain evidence="2">CBS 606.72</strain>
    </source>
</reference>
<sequence>MDTLKNAGNYVADKVAGTGHEASKEANKSIAKDNNANVGDRIQAAGNAISDKSKETKSEASAEANKQAATH</sequence>
<dbReference type="PANTHER" id="PTHR38789:SF1">
    <property type="entry name" value="GLUCOSE-REPRESSIBLE GENE PROTEIN-RELATED"/>
    <property type="match status" value="1"/>
</dbReference>
<gene>
    <name evidence="2" type="ORF">B0T14DRAFT_438179</name>
</gene>
<organism evidence="2 3">
    <name type="scientific">Immersiella caudata</name>
    <dbReference type="NCBI Taxonomy" id="314043"/>
    <lineage>
        <taxon>Eukaryota</taxon>
        <taxon>Fungi</taxon>
        <taxon>Dikarya</taxon>
        <taxon>Ascomycota</taxon>
        <taxon>Pezizomycotina</taxon>
        <taxon>Sordariomycetes</taxon>
        <taxon>Sordariomycetidae</taxon>
        <taxon>Sordariales</taxon>
        <taxon>Lasiosphaeriaceae</taxon>
        <taxon>Immersiella</taxon>
    </lineage>
</organism>
<evidence type="ECO:0000313" key="2">
    <source>
        <dbReference type="EMBL" id="KAK0614101.1"/>
    </source>
</evidence>
<comment type="caution">
    <text evidence="2">The sequence shown here is derived from an EMBL/GenBank/DDBJ whole genome shotgun (WGS) entry which is preliminary data.</text>
</comment>
<dbReference type="Proteomes" id="UP001175000">
    <property type="component" value="Unassembled WGS sequence"/>
</dbReference>
<evidence type="ECO:0000256" key="1">
    <source>
        <dbReference type="SAM" id="MobiDB-lite"/>
    </source>
</evidence>
<proteinExistence type="predicted"/>
<dbReference type="InterPro" id="IPR020100">
    <property type="entry name" value="Glc-repressible_Grg1"/>
</dbReference>
<feature type="compositionally biased region" description="Basic and acidic residues" evidence="1">
    <location>
        <begin position="51"/>
        <end position="60"/>
    </location>
</feature>
<feature type="region of interest" description="Disordered" evidence="1">
    <location>
        <begin position="1"/>
        <end position="71"/>
    </location>
</feature>
<dbReference type="AlphaFoldDB" id="A0AA39WEV6"/>
<dbReference type="PANTHER" id="PTHR38789">
    <property type="entry name" value="REPRESSIBLE PROTEIN GRG1, PUTATIVE (AFU_ORTHOLOGUE AFUA_5G14210)-RELATED"/>
    <property type="match status" value="1"/>
</dbReference>